<dbReference type="Gene3D" id="2.130.10.10">
    <property type="entry name" value="YVTN repeat-like/Quinoprotein amine dehydrogenase"/>
    <property type="match status" value="2"/>
</dbReference>
<dbReference type="Gene3D" id="2.40.10.480">
    <property type="match status" value="1"/>
</dbReference>
<protein>
    <submittedName>
        <fullName evidence="2">Probable serine/threonine protein kinase related protein</fullName>
    </submittedName>
</protein>
<reference evidence="2" key="1">
    <citation type="submission" date="2018-06" db="EMBL/GenBank/DDBJ databases">
        <authorList>
            <person name="Zhirakovskaya E."/>
        </authorList>
    </citation>
    <scope>NUCLEOTIDE SEQUENCE</scope>
</reference>
<evidence type="ECO:0000259" key="1">
    <source>
        <dbReference type="Pfam" id="PF13360"/>
    </source>
</evidence>
<dbReference type="GO" id="GO:0004674">
    <property type="term" value="F:protein serine/threonine kinase activity"/>
    <property type="evidence" value="ECO:0007669"/>
    <property type="project" value="UniProtKB-KW"/>
</dbReference>
<proteinExistence type="predicted"/>
<dbReference type="AlphaFoldDB" id="A0A3B1DR04"/>
<evidence type="ECO:0000313" key="2">
    <source>
        <dbReference type="EMBL" id="VAX38564.1"/>
    </source>
</evidence>
<feature type="domain" description="Pyrrolo-quinoline quinone repeat" evidence="1">
    <location>
        <begin position="325"/>
        <end position="405"/>
    </location>
</feature>
<feature type="domain" description="Pyrrolo-quinoline quinone repeat" evidence="1">
    <location>
        <begin position="101"/>
        <end position="302"/>
    </location>
</feature>
<dbReference type="InterPro" id="IPR018391">
    <property type="entry name" value="PQQ_b-propeller_rpt"/>
</dbReference>
<dbReference type="PANTHER" id="PTHR34512">
    <property type="entry name" value="CELL SURFACE PROTEIN"/>
    <property type="match status" value="1"/>
</dbReference>
<dbReference type="InterPro" id="IPR002372">
    <property type="entry name" value="PQQ_rpt_dom"/>
</dbReference>
<gene>
    <name evidence="2" type="ORF">MNBD_PLANCTO02-2274</name>
</gene>
<dbReference type="InterPro" id="IPR011047">
    <property type="entry name" value="Quinoprotein_ADH-like_sf"/>
</dbReference>
<organism evidence="2">
    <name type="scientific">hydrothermal vent metagenome</name>
    <dbReference type="NCBI Taxonomy" id="652676"/>
    <lineage>
        <taxon>unclassified sequences</taxon>
        <taxon>metagenomes</taxon>
        <taxon>ecological metagenomes</taxon>
    </lineage>
</organism>
<keyword evidence="2" id="KW-0418">Kinase</keyword>
<dbReference type="EMBL" id="UOGL01000224">
    <property type="protein sequence ID" value="VAX38564.1"/>
    <property type="molecule type" value="Genomic_DNA"/>
</dbReference>
<dbReference type="SMART" id="SM00564">
    <property type="entry name" value="PQQ"/>
    <property type="match status" value="5"/>
</dbReference>
<accession>A0A3B1DR04</accession>
<name>A0A3B1DR04_9ZZZZ</name>
<dbReference type="Pfam" id="PF13360">
    <property type="entry name" value="PQQ_2"/>
    <property type="match status" value="2"/>
</dbReference>
<dbReference type="SUPFAM" id="SSF50998">
    <property type="entry name" value="Quinoprotein alcohol dehydrogenase-like"/>
    <property type="match status" value="1"/>
</dbReference>
<keyword evidence="2" id="KW-0723">Serine/threonine-protein kinase</keyword>
<dbReference type="PANTHER" id="PTHR34512:SF30">
    <property type="entry name" value="OUTER MEMBRANE PROTEIN ASSEMBLY FACTOR BAMB"/>
    <property type="match status" value="1"/>
</dbReference>
<keyword evidence="2" id="KW-0808">Transferase</keyword>
<sequence>MISKQTLSFIVLLFFVTLLTESSVQADDASAPMDWTHWRGPEMNGISRETGLPVKWSPKGGKGSNLLWKKESLAGRSTPIVMDGKLYIIVRDNPETPKEGEKVVCIDAITGKLIWENKFNVFLSDVPDTRVGWSSVVGDPTTGNVFALGVCGYFQCINGKTGKTIWSHSLSEEYGLLSTYGGRTNVPILHGNTVVISAIIIGWGKMAKPAHRFIGFDKRNGQPTWFEGTRVLPYDTTYSSPVSAVFNGQPAIVFGSGDGGVHAFQPETGKRIWTYNVSRRGINTTPLVVGNKVYCGHSEENIDSTKMGAFFAIDATKKGDITKTGELWRNKQWFVGKSSPLHIDGRIYAIEDKGSLLIADAKTGKKIQTVKLRGPMRSSPIYADGKIYLLTENTVWWTLQPTKNGVKTLFKKRLNIGGSYGSPIVSHGRIYIPTTDALFCVGLPGTKPHATPRPKLPQETPAGKDMTPAHLQVVPVEALLKSGQTQQFYLRLYNANGQFIGQVKSGDAKFSIDGPGKITSQGKYLTPTNNKHAAVKMTATFGKLSGTARIRYVPRLPWKFDFEDGQIPVTFVGARYRTVPLDFDLFTHLNKTNPRAGQSYLYFMSSFVNSGRTALKLDDTTPRQTWTGFLRFLKLIETVRTLEDAKKEMNPTLQLLKKEKFLKGWTWKLLPDKKIQLLLKRGSRKIDGNGVMVK</sequence>
<feature type="non-terminal residue" evidence="2">
    <location>
        <position position="694"/>
    </location>
</feature>
<dbReference type="InterPro" id="IPR015943">
    <property type="entry name" value="WD40/YVTN_repeat-like_dom_sf"/>
</dbReference>